<organism evidence="1 2">
    <name type="scientific">Deinococcus cellulosilyticus (strain DSM 18568 / NBRC 106333 / KACC 11606 / 5516J-15)</name>
    <dbReference type="NCBI Taxonomy" id="1223518"/>
    <lineage>
        <taxon>Bacteria</taxon>
        <taxon>Thermotogati</taxon>
        <taxon>Deinococcota</taxon>
        <taxon>Deinococci</taxon>
        <taxon>Deinococcales</taxon>
        <taxon>Deinococcaceae</taxon>
        <taxon>Deinococcus</taxon>
    </lineage>
</organism>
<reference evidence="1 2" key="1">
    <citation type="submission" date="2019-07" db="EMBL/GenBank/DDBJ databases">
        <title>Whole genome shotgun sequence of Deinococcus cellulosilyticus NBRC 106333.</title>
        <authorList>
            <person name="Hosoyama A."/>
            <person name="Uohara A."/>
            <person name="Ohji S."/>
            <person name="Ichikawa N."/>
        </authorList>
    </citation>
    <scope>NUCLEOTIDE SEQUENCE [LARGE SCALE GENOMIC DNA]</scope>
    <source>
        <strain evidence="1 2">NBRC 106333</strain>
    </source>
</reference>
<protein>
    <submittedName>
        <fullName evidence="1">Uncharacterized protein</fullName>
    </submittedName>
</protein>
<dbReference type="SUPFAM" id="SSF46785">
    <property type="entry name" value="Winged helix' DNA-binding domain"/>
    <property type="match status" value="1"/>
</dbReference>
<comment type="caution">
    <text evidence="1">The sequence shown here is derived from an EMBL/GenBank/DDBJ whole genome shotgun (WGS) entry which is preliminary data.</text>
</comment>
<dbReference type="AlphaFoldDB" id="A0A511NAF9"/>
<keyword evidence="2" id="KW-1185">Reference proteome</keyword>
<dbReference type="InterPro" id="IPR036388">
    <property type="entry name" value="WH-like_DNA-bd_sf"/>
</dbReference>
<accession>A0A511NAF9</accession>
<proteinExistence type="predicted"/>
<dbReference type="InterPro" id="IPR036390">
    <property type="entry name" value="WH_DNA-bd_sf"/>
</dbReference>
<evidence type="ECO:0000313" key="1">
    <source>
        <dbReference type="EMBL" id="GEM49812.1"/>
    </source>
</evidence>
<dbReference type="Gene3D" id="1.10.10.10">
    <property type="entry name" value="Winged helix-like DNA-binding domain superfamily/Winged helix DNA-binding domain"/>
    <property type="match status" value="1"/>
</dbReference>
<gene>
    <name evidence="1" type="ORF">DC3_54470</name>
</gene>
<dbReference type="RefSeq" id="WP_146891101.1">
    <property type="nucleotide sequence ID" value="NZ_BJXB01000044.1"/>
</dbReference>
<name>A0A511NAF9_DEIC1</name>
<dbReference type="EMBL" id="BJXB01000044">
    <property type="protein sequence ID" value="GEM49812.1"/>
    <property type="molecule type" value="Genomic_DNA"/>
</dbReference>
<dbReference type="Proteomes" id="UP000321306">
    <property type="component" value="Unassembled WGS sequence"/>
</dbReference>
<dbReference type="OrthoDB" id="9850324at2"/>
<evidence type="ECO:0000313" key="2">
    <source>
        <dbReference type="Proteomes" id="UP000321306"/>
    </source>
</evidence>
<sequence length="95" mass="10207">MNGTIGPLDHILHLLKTGPQKPERLALHLGVSEEALSGMIQMLQMRGYVQWVTTKQTGCEKCAVKGWCALPTQEGCDSLGLTALGLQRASVSDST</sequence>